<dbReference type="GO" id="GO:0016787">
    <property type="term" value="F:hydrolase activity"/>
    <property type="evidence" value="ECO:0007669"/>
    <property type="project" value="InterPro"/>
</dbReference>
<proteinExistence type="predicted"/>
<dbReference type="AlphaFoldDB" id="A0A5N6V6H1"/>
<accession>A0A5N6V6H1</accession>
<evidence type="ECO:0000313" key="2">
    <source>
        <dbReference type="EMBL" id="KAE8166393.1"/>
    </source>
</evidence>
<protein>
    <recommendedName>
        <fullName evidence="1">Amidohydrolase-related domain-containing protein</fullName>
    </recommendedName>
</protein>
<dbReference type="Pfam" id="PF04909">
    <property type="entry name" value="Amidohydro_2"/>
    <property type="match status" value="1"/>
</dbReference>
<dbReference type="PANTHER" id="PTHR35563:SF2">
    <property type="entry name" value="BARREL METAL-DEPENDENT HYDROLASE, PUTATIVE (AFU_ORTHOLOGUE AFUA_1G16240)-RELATED"/>
    <property type="match status" value="1"/>
</dbReference>
<dbReference type="EMBL" id="ML738594">
    <property type="protein sequence ID" value="KAE8166393.1"/>
    <property type="molecule type" value="Genomic_DNA"/>
</dbReference>
<gene>
    <name evidence="2" type="ORF">BDV40DRAFT_296526</name>
</gene>
<feature type="domain" description="Amidohydrolase-related" evidence="1">
    <location>
        <begin position="35"/>
        <end position="319"/>
    </location>
</feature>
<evidence type="ECO:0000259" key="1">
    <source>
        <dbReference type="Pfam" id="PF04909"/>
    </source>
</evidence>
<dbReference type="OrthoDB" id="2135488at2759"/>
<dbReference type="InterPro" id="IPR006680">
    <property type="entry name" value="Amidohydro-rel"/>
</dbReference>
<dbReference type="Proteomes" id="UP000326950">
    <property type="component" value="Unassembled WGS sequence"/>
</dbReference>
<dbReference type="InterPro" id="IPR052358">
    <property type="entry name" value="Aro_Compnd_Degr_Hydrolases"/>
</dbReference>
<dbReference type="PANTHER" id="PTHR35563">
    <property type="entry name" value="BARREL METAL-DEPENDENT HYDROLASE, PUTATIVE (AFU_ORTHOLOGUE AFUA_1G16240)-RELATED"/>
    <property type="match status" value="1"/>
</dbReference>
<evidence type="ECO:0000313" key="3">
    <source>
        <dbReference type="Proteomes" id="UP000326950"/>
    </source>
</evidence>
<dbReference type="InterPro" id="IPR032466">
    <property type="entry name" value="Metal_Hydrolase"/>
</dbReference>
<dbReference type="SUPFAM" id="SSF51556">
    <property type="entry name" value="Metallo-dependent hydrolases"/>
    <property type="match status" value="1"/>
</dbReference>
<name>A0A5N6V6H1_ASPTM</name>
<organism evidence="2 3">
    <name type="scientific">Aspergillus tamarii</name>
    <dbReference type="NCBI Taxonomy" id="41984"/>
    <lineage>
        <taxon>Eukaryota</taxon>
        <taxon>Fungi</taxon>
        <taxon>Dikarya</taxon>
        <taxon>Ascomycota</taxon>
        <taxon>Pezizomycotina</taxon>
        <taxon>Eurotiomycetes</taxon>
        <taxon>Eurotiomycetidae</taxon>
        <taxon>Eurotiales</taxon>
        <taxon>Aspergillaceae</taxon>
        <taxon>Aspergillus</taxon>
        <taxon>Aspergillus subgen. Circumdati</taxon>
    </lineage>
</organism>
<keyword evidence="3" id="KW-1185">Reference proteome</keyword>
<sequence length="320" mass="35670">MGTVSSIVQTKDPAHSFKPAKNFQTKTPLLPAGACDTHVHVFDPSLGPYAPGRAYTPEDAPLSRLIAFNKRLIQDAQVGNLVLVQPSPYQTDCTVLLQCLRDLQSRNINARAIVEMHQLGARGIRLNFQADGREVDLTKLAHMLYKATRRIQHLPGWMVQLYVPVWVWDALYDSILDLPAPVIADHVGGVLGRSKLPPEFQESPLSQPGFSSLTSLPKQGRVIVKISGFYRCSTDSASTYSDMNPIIESLARDVPDQLVWGSDWPHTGDGAARLKNPDINVKEGFRSIDNLGILRSLRDWVGSEQVWEELMRDNSARFYK</sequence>
<reference evidence="2 3" key="1">
    <citation type="submission" date="2019-04" db="EMBL/GenBank/DDBJ databases">
        <title>Friends and foes A comparative genomics study of 23 Aspergillus species from section Flavi.</title>
        <authorList>
            <consortium name="DOE Joint Genome Institute"/>
            <person name="Kjaerbolling I."/>
            <person name="Vesth T."/>
            <person name="Frisvad J.C."/>
            <person name="Nybo J.L."/>
            <person name="Theobald S."/>
            <person name="Kildgaard S."/>
            <person name="Isbrandt T."/>
            <person name="Kuo A."/>
            <person name="Sato A."/>
            <person name="Lyhne E.K."/>
            <person name="Kogle M.E."/>
            <person name="Wiebenga A."/>
            <person name="Kun R.S."/>
            <person name="Lubbers R.J."/>
            <person name="Makela M.R."/>
            <person name="Barry K."/>
            <person name="Chovatia M."/>
            <person name="Clum A."/>
            <person name="Daum C."/>
            <person name="Haridas S."/>
            <person name="He G."/>
            <person name="LaButti K."/>
            <person name="Lipzen A."/>
            <person name="Mondo S."/>
            <person name="Riley R."/>
            <person name="Salamov A."/>
            <person name="Simmons B.A."/>
            <person name="Magnuson J.K."/>
            <person name="Henrissat B."/>
            <person name="Mortensen U.H."/>
            <person name="Larsen T.O."/>
            <person name="Devries R.P."/>
            <person name="Grigoriev I.V."/>
            <person name="Machida M."/>
            <person name="Baker S.E."/>
            <person name="Andersen M.R."/>
        </authorList>
    </citation>
    <scope>NUCLEOTIDE SEQUENCE [LARGE SCALE GENOMIC DNA]</scope>
    <source>
        <strain evidence="2 3">CBS 117626</strain>
    </source>
</reference>
<dbReference type="Gene3D" id="3.20.20.140">
    <property type="entry name" value="Metal-dependent hydrolases"/>
    <property type="match status" value="1"/>
</dbReference>